<proteinExistence type="predicted"/>
<dbReference type="Proteomes" id="UP000215086">
    <property type="component" value="Chromosome"/>
</dbReference>
<dbReference type="KEGG" id="ttf:THTE_4201"/>
<protein>
    <submittedName>
        <fullName evidence="1">Uncharacterized protein</fullName>
    </submittedName>
</protein>
<evidence type="ECO:0000313" key="2">
    <source>
        <dbReference type="Proteomes" id="UP000215086"/>
    </source>
</evidence>
<dbReference type="AlphaFoldDB" id="A0A286RLH7"/>
<reference evidence="1 2" key="1">
    <citation type="journal article" name="Front. Microbiol.">
        <title>Sugar Metabolism of the First Thermophilic Planctomycete Thermogutta terrifontis: Comparative Genomic and Transcriptomic Approaches.</title>
        <authorList>
            <person name="Elcheninov A.G."/>
            <person name="Menzel P."/>
            <person name="Gudbergsdottir S.R."/>
            <person name="Slesarev A.I."/>
            <person name="Kadnikov V.V."/>
            <person name="Krogh A."/>
            <person name="Bonch-Osmolovskaya E.A."/>
            <person name="Peng X."/>
            <person name="Kublanov I.V."/>
        </authorList>
    </citation>
    <scope>NUCLEOTIDE SEQUENCE [LARGE SCALE GENOMIC DNA]</scope>
    <source>
        <strain evidence="1 2">R1</strain>
    </source>
</reference>
<keyword evidence="2" id="KW-1185">Reference proteome</keyword>
<evidence type="ECO:0000313" key="1">
    <source>
        <dbReference type="EMBL" id="ASV76802.1"/>
    </source>
</evidence>
<gene>
    <name evidence="1" type="ORF">THTE_4201</name>
</gene>
<organism evidence="1 2">
    <name type="scientific">Thermogutta terrifontis</name>
    <dbReference type="NCBI Taxonomy" id="1331910"/>
    <lineage>
        <taxon>Bacteria</taxon>
        <taxon>Pseudomonadati</taxon>
        <taxon>Planctomycetota</taxon>
        <taxon>Planctomycetia</taxon>
        <taxon>Pirellulales</taxon>
        <taxon>Thermoguttaceae</taxon>
        <taxon>Thermogutta</taxon>
    </lineage>
</organism>
<sequence length="125" mass="13428">MLFPGHDKRAPPKHPLEGPACQVRLSNAGSSILVLRARQACPSEASLGGTCLSRPLRNVGLSNVIPRARQACPSEASLGGTCLSRPFFNAGSSMARMLAVAWRPGYSYRGHAVKFAQLPEQEWAK</sequence>
<accession>A0A286RLH7</accession>
<name>A0A286RLH7_9BACT</name>
<dbReference type="EMBL" id="CP018477">
    <property type="protein sequence ID" value="ASV76802.1"/>
    <property type="molecule type" value="Genomic_DNA"/>
</dbReference>